<dbReference type="AlphaFoldDB" id="A0A820WKV4"/>
<feature type="region of interest" description="Disordered" evidence="1">
    <location>
        <begin position="41"/>
        <end position="92"/>
    </location>
</feature>
<gene>
    <name evidence="3" type="ORF">HFQ381_LOCUS28985</name>
    <name evidence="2" type="ORF">UJA718_LOCUS25979</name>
</gene>
<accession>A0A820WKV4</accession>
<dbReference type="EMBL" id="CAJOBO010004357">
    <property type="protein sequence ID" value="CAF4518815.1"/>
    <property type="molecule type" value="Genomic_DNA"/>
</dbReference>
<keyword evidence="5" id="KW-1185">Reference proteome</keyword>
<reference evidence="3" key="1">
    <citation type="submission" date="2021-02" db="EMBL/GenBank/DDBJ databases">
        <authorList>
            <person name="Nowell W R."/>
        </authorList>
    </citation>
    <scope>NUCLEOTIDE SEQUENCE</scope>
</reference>
<proteinExistence type="predicted"/>
<dbReference type="Proteomes" id="UP000663873">
    <property type="component" value="Unassembled WGS sequence"/>
</dbReference>
<dbReference type="EMBL" id="CAJOBP010006581">
    <property type="protein sequence ID" value="CAF4496057.1"/>
    <property type="molecule type" value="Genomic_DNA"/>
</dbReference>
<evidence type="ECO:0000313" key="3">
    <source>
        <dbReference type="EMBL" id="CAF4518815.1"/>
    </source>
</evidence>
<protein>
    <submittedName>
        <fullName evidence="3">Uncharacterized protein</fullName>
    </submittedName>
</protein>
<sequence length="92" mass="10468">MHSSLRKIQTLALLKRNVVSSRRDRGGNLIQYMIHCKSRAKAKEQAKQASYNHKAPIENTAHESDQLSHFHPDGLDGEIKKNGQPFTYPKSK</sequence>
<evidence type="ECO:0000256" key="1">
    <source>
        <dbReference type="SAM" id="MobiDB-lite"/>
    </source>
</evidence>
<evidence type="ECO:0000313" key="5">
    <source>
        <dbReference type="Proteomes" id="UP000663873"/>
    </source>
</evidence>
<evidence type="ECO:0000313" key="4">
    <source>
        <dbReference type="Proteomes" id="UP000663851"/>
    </source>
</evidence>
<feature type="compositionally biased region" description="Basic and acidic residues" evidence="1">
    <location>
        <begin position="60"/>
        <end position="81"/>
    </location>
</feature>
<organism evidence="3 4">
    <name type="scientific">Rotaria socialis</name>
    <dbReference type="NCBI Taxonomy" id="392032"/>
    <lineage>
        <taxon>Eukaryota</taxon>
        <taxon>Metazoa</taxon>
        <taxon>Spiralia</taxon>
        <taxon>Gnathifera</taxon>
        <taxon>Rotifera</taxon>
        <taxon>Eurotatoria</taxon>
        <taxon>Bdelloidea</taxon>
        <taxon>Philodinida</taxon>
        <taxon>Philodinidae</taxon>
        <taxon>Rotaria</taxon>
    </lineage>
</organism>
<evidence type="ECO:0000313" key="2">
    <source>
        <dbReference type="EMBL" id="CAF4496057.1"/>
    </source>
</evidence>
<name>A0A820WKV4_9BILA</name>
<dbReference type="Proteomes" id="UP000663851">
    <property type="component" value="Unassembled WGS sequence"/>
</dbReference>
<comment type="caution">
    <text evidence="3">The sequence shown here is derived from an EMBL/GenBank/DDBJ whole genome shotgun (WGS) entry which is preliminary data.</text>
</comment>